<dbReference type="PANTHER" id="PTHR23250">
    <property type="entry name" value="DYSFERLIN-RELATED"/>
    <property type="match status" value="1"/>
</dbReference>
<sequence>MCIAGYTLRDDMKAAAAFLLVLCYLAVSQAWNCKEAPQQYPALQIDAGQGKVVLTDKNHNAYFLSGSTWYRLGSYSLKHVSVGPAGIWGVDTSNKVYKYVAGNFLLSNGPSMLQVDAGGNGQVVGVSNSYTNYCLRSTFASAYRKVGSLTWNSLSRVVKYYSCGPLYGCWGVDASDRIYFTQRIIPTTCGTSGWTQISGSAKMVEVGTDGTVFTVNRQGLVFQRTGIYNGRPQGSGWTQVSMCMKINHVSYDLGNLWAVTTSGLLFQCTH</sequence>
<dbReference type="PANTHER" id="PTHR23250:SF3">
    <property type="entry name" value="FISH-EGG LECTIN-LIKE ISOFORM X1-RELATED"/>
    <property type="match status" value="1"/>
</dbReference>
<evidence type="ECO:0000256" key="2">
    <source>
        <dbReference type="ARBA" id="ARBA00038331"/>
    </source>
</evidence>
<organism evidence="4">
    <name type="scientific">Oplegnathus fasciatus</name>
    <name type="common">Barred knifejaw</name>
    <name type="synonym">Scaradon fasciatus</name>
    <dbReference type="NCBI Taxonomy" id="163134"/>
    <lineage>
        <taxon>Eukaryota</taxon>
        <taxon>Metazoa</taxon>
        <taxon>Chordata</taxon>
        <taxon>Craniata</taxon>
        <taxon>Vertebrata</taxon>
        <taxon>Euteleostomi</taxon>
        <taxon>Actinopterygii</taxon>
        <taxon>Neopterygii</taxon>
        <taxon>Teleostei</taxon>
        <taxon>Neoteleostei</taxon>
        <taxon>Acanthomorphata</taxon>
        <taxon>Eupercaria</taxon>
        <taxon>Centrarchiformes</taxon>
        <taxon>Terapontoidei</taxon>
        <taxon>Oplegnathidae</taxon>
        <taxon>Oplegnathus</taxon>
    </lineage>
</organism>
<dbReference type="EMBL" id="AB618145">
    <property type="protein sequence ID" value="BAL61198.1"/>
    <property type="molecule type" value="mRNA"/>
</dbReference>
<dbReference type="InterPro" id="IPR006624">
    <property type="entry name" value="Beta-propeller_rpt_TECPR"/>
</dbReference>
<dbReference type="GO" id="GO:0030246">
    <property type="term" value="F:carbohydrate binding"/>
    <property type="evidence" value="ECO:0007669"/>
    <property type="project" value="UniProtKB-KW"/>
</dbReference>
<keyword evidence="1 4" id="KW-0430">Lectin</keyword>
<gene>
    <name evidence="4" type="primary">Rb-FEL</name>
</gene>
<evidence type="ECO:0000256" key="1">
    <source>
        <dbReference type="ARBA" id="ARBA00022734"/>
    </source>
</evidence>
<keyword evidence="3" id="KW-0732">Signal</keyword>
<protein>
    <submittedName>
        <fullName evidence="4">Fish-egg lectin</fullName>
    </submittedName>
</protein>
<feature type="chain" id="PRO_5003588525" evidence="3">
    <location>
        <begin position="31"/>
        <end position="270"/>
    </location>
</feature>
<name>H3JU40_OPLFA</name>
<evidence type="ECO:0000256" key="3">
    <source>
        <dbReference type="SAM" id="SignalP"/>
    </source>
</evidence>
<feature type="signal peptide" evidence="3">
    <location>
        <begin position="1"/>
        <end position="30"/>
    </location>
</feature>
<comment type="similarity">
    <text evidence="2">Belongs to the tectonin family.</text>
</comment>
<reference evidence="4" key="2">
    <citation type="submission" date="2011-03" db="EMBL/GenBank/DDBJ databases">
        <authorList>
            <person name="Park H.J."/>
            <person name="Park C.I."/>
            <person name="Jeong J.M."/>
        </authorList>
    </citation>
    <scope>NUCLEOTIDE SEQUENCE</scope>
</reference>
<proteinExistence type="evidence at transcript level"/>
<dbReference type="SMR" id="H3JU40"/>
<dbReference type="SMART" id="SM00706">
    <property type="entry name" value="TECPR"/>
    <property type="match status" value="5"/>
</dbReference>
<dbReference type="InterPro" id="IPR051513">
    <property type="entry name" value="Tectonin_beta-prop"/>
</dbReference>
<reference evidence="4" key="1">
    <citation type="journal article" date="2011" name="Fish Shellfish Immunol.">
        <title>Molecular characterisation and expression analysis of a fish-egg lectin in rock bream, and its response to bacterial or viral infection.</title>
        <authorList>
            <person name="Kim B.-S."/>
            <person name="Nam B.-H."/>
            <person name="Kim J.-W."/>
            <person name="Park H.-J."/>
            <person name="Song J.-H."/>
            <person name="Park C.-I."/>
        </authorList>
    </citation>
    <scope>NUCLEOTIDE SEQUENCE</scope>
</reference>
<evidence type="ECO:0000313" key="4">
    <source>
        <dbReference type="EMBL" id="BAL61198.1"/>
    </source>
</evidence>
<dbReference type="Pfam" id="PF19193">
    <property type="entry name" value="Tectonin"/>
    <property type="match status" value="1"/>
</dbReference>
<accession>H3JU40</accession>
<dbReference type="AlphaFoldDB" id="H3JU40"/>